<proteinExistence type="predicted"/>
<evidence type="ECO:0000256" key="2">
    <source>
        <dbReference type="SAM" id="Phobius"/>
    </source>
</evidence>
<dbReference type="Proteomes" id="UP001589703">
    <property type="component" value="Unassembled WGS sequence"/>
</dbReference>
<evidence type="ECO:0000313" key="4">
    <source>
        <dbReference type="EMBL" id="MFB9736548.1"/>
    </source>
</evidence>
<protein>
    <submittedName>
        <fullName evidence="4">DUF2690 domain-containing protein</fullName>
    </submittedName>
</protein>
<dbReference type="EMBL" id="JBHMAR010000016">
    <property type="protein sequence ID" value="MFB9736548.1"/>
    <property type="molecule type" value="Genomic_DNA"/>
</dbReference>
<dbReference type="SUPFAM" id="SSF47413">
    <property type="entry name" value="lambda repressor-like DNA-binding domains"/>
    <property type="match status" value="1"/>
</dbReference>
<feature type="transmembrane region" description="Helical" evidence="2">
    <location>
        <begin position="117"/>
        <end position="140"/>
    </location>
</feature>
<reference evidence="4 5" key="1">
    <citation type="submission" date="2024-09" db="EMBL/GenBank/DDBJ databases">
        <authorList>
            <person name="Sun Q."/>
            <person name="Mori K."/>
        </authorList>
    </citation>
    <scope>NUCLEOTIDE SEQUENCE [LARGE SCALE GENOMIC DNA]</scope>
    <source>
        <strain evidence="4 5">JCM 10918</strain>
    </source>
</reference>
<name>A0ABV5VFE6_9ACTN</name>
<evidence type="ECO:0000313" key="5">
    <source>
        <dbReference type="Proteomes" id="UP001589703"/>
    </source>
</evidence>
<dbReference type="InterPro" id="IPR021224">
    <property type="entry name" value="DUF2690"/>
</dbReference>
<keyword evidence="2" id="KW-0812">Transmembrane</keyword>
<dbReference type="RefSeq" id="WP_247464890.1">
    <property type="nucleotide sequence ID" value="NZ_JBHMAR010000016.1"/>
</dbReference>
<sequence>MTPPPPEVARLASALQELRARTGLSIAALAQKTPYSRASWGRYVKGEGLPPREAVAELCRLAGEPEARCLALWELAEAAWSNRAATERPRTPRPGTAAPPKAAPDDVPDTAPDRHPLLLALIVTVCAVTVAAVAAGLLLLPDGRPAPVRPTAATTGPRCRGAACEGQDPMAMVCARAPTTLSVHRTASGAWLELRYSRPCGTAWARMWSTRPGDRLEVATPSHTRAARVADARAAASYIYTPMTAAPKGTPLRACFRPARAAGQECFSDRVR</sequence>
<evidence type="ECO:0000259" key="3">
    <source>
        <dbReference type="SMART" id="SM00530"/>
    </source>
</evidence>
<accession>A0ABV5VFE6</accession>
<dbReference type="SMART" id="SM00530">
    <property type="entry name" value="HTH_XRE"/>
    <property type="match status" value="1"/>
</dbReference>
<feature type="domain" description="HTH cro/C1-type" evidence="3">
    <location>
        <begin position="14"/>
        <end position="68"/>
    </location>
</feature>
<keyword evidence="2" id="KW-0472">Membrane</keyword>
<dbReference type="Pfam" id="PF13560">
    <property type="entry name" value="HTH_31"/>
    <property type="match status" value="1"/>
</dbReference>
<keyword evidence="2" id="KW-1133">Transmembrane helix</keyword>
<dbReference type="Gene3D" id="1.10.260.40">
    <property type="entry name" value="lambda repressor-like DNA-binding domains"/>
    <property type="match status" value="1"/>
</dbReference>
<organism evidence="4 5">
    <name type="scientific">Streptomyces thermocoprophilus</name>
    <dbReference type="NCBI Taxonomy" id="78356"/>
    <lineage>
        <taxon>Bacteria</taxon>
        <taxon>Bacillati</taxon>
        <taxon>Actinomycetota</taxon>
        <taxon>Actinomycetes</taxon>
        <taxon>Kitasatosporales</taxon>
        <taxon>Streptomycetaceae</taxon>
        <taxon>Streptomyces</taxon>
    </lineage>
</organism>
<comment type="caution">
    <text evidence="4">The sequence shown here is derived from an EMBL/GenBank/DDBJ whole genome shotgun (WGS) entry which is preliminary data.</text>
</comment>
<dbReference type="InterPro" id="IPR001387">
    <property type="entry name" value="Cro/C1-type_HTH"/>
</dbReference>
<gene>
    <name evidence="4" type="ORF">ACFFRO_15655</name>
</gene>
<feature type="region of interest" description="Disordered" evidence="1">
    <location>
        <begin position="82"/>
        <end position="110"/>
    </location>
</feature>
<dbReference type="CDD" id="cd00093">
    <property type="entry name" value="HTH_XRE"/>
    <property type="match status" value="1"/>
</dbReference>
<evidence type="ECO:0000256" key="1">
    <source>
        <dbReference type="SAM" id="MobiDB-lite"/>
    </source>
</evidence>
<dbReference type="InterPro" id="IPR010982">
    <property type="entry name" value="Lambda_DNA-bd_dom_sf"/>
</dbReference>
<dbReference type="Pfam" id="PF10901">
    <property type="entry name" value="DUF2690"/>
    <property type="match status" value="1"/>
</dbReference>
<keyword evidence="5" id="KW-1185">Reference proteome</keyword>